<reference evidence="1" key="1">
    <citation type="submission" date="2023-04" db="EMBL/GenBank/DDBJ databases">
        <title>A chromosome-level genome assembly of the parasitoid wasp Eretmocerus hayati.</title>
        <authorList>
            <person name="Zhong Y."/>
            <person name="Liu S."/>
            <person name="Liu Y."/>
        </authorList>
    </citation>
    <scope>NUCLEOTIDE SEQUENCE</scope>
    <source>
        <strain evidence="1">ZJU_SS_LIU_2023</strain>
    </source>
</reference>
<accession>A0ACC2NDV5</accession>
<gene>
    <name evidence="1" type="ORF">QAD02_009463</name>
</gene>
<organism evidence="1 2">
    <name type="scientific">Eretmocerus hayati</name>
    <dbReference type="NCBI Taxonomy" id="131215"/>
    <lineage>
        <taxon>Eukaryota</taxon>
        <taxon>Metazoa</taxon>
        <taxon>Ecdysozoa</taxon>
        <taxon>Arthropoda</taxon>
        <taxon>Hexapoda</taxon>
        <taxon>Insecta</taxon>
        <taxon>Pterygota</taxon>
        <taxon>Neoptera</taxon>
        <taxon>Endopterygota</taxon>
        <taxon>Hymenoptera</taxon>
        <taxon>Apocrita</taxon>
        <taxon>Proctotrupomorpha</taxon>
        <taxon>Chalcidoidea</taxon>
        <taxon>Aphelinidae</taxon>
        <taxon>Aphelininae</taxon>
        <taxon>Eretmocerus</taxon>
    </lineage>
</organism>
<dbReference type="EMBL" id="CM056744">
    <property type="protein sequence ID" value="KAJ8667800.1"/>
    <property type="molecule type" value="Genomic_DNA"/>
</dbReference>
<sequence>MIALFRLGFALIFIVLMAESVPRENFKTCEQSSFCRRCRKVESDKTPYEVVPNTVSHDESTLHAELYNKDTGVYYKLLLTALQNNLFRLHINEKSPIHPRYEVENSLQNQPQLAKMELFESTATHITIKNGPNRATLFFNPFKVDLYSGDNLVISANARGLMRFEHLRTKPEQKPQDPEQVEQGEQSEQPEANIEHVEPPAPQFPGDGAENDPGAWEENFKSHHDAKPFGPEAVALDFSFPGAEYAYGIPEHADSFALKSTKQTDPYRLYNLDVFEYELEEKMSLYGAVPVLYAHGKKTTSGVFWLNAAETWIDILSNADNNVVEQIVNFVSGSEKKPQVNAHFMSESGVIDVFFLLGPEPLDTFKQFAMLVGTANLPPIFSLGYHQSRWNYNDQEDVQQIADNYDKYDMPLDVIWLDIEYTDGKKYFTWDSRKFPNPLEMVRNLTTKGRKLVVIIDPHIKRDGGYFLHNDATSNGYYVKHRDGKDYEGWCWPGSSSYLDFFDPKVREYYIGLYDFNKFEGTTNDVHLWNDMNEPSVFNGPEVTMPKDLVHYGGWEHRDVHNIYGHMYIRATYEALIKRSNHQVRPFILSRSFYAGSQRYAAVWTGDNTAEWGHLKASYPMCLSLAISGISFCGADVGGFFKNPDSELFIRWYQAGAWLPFFRAHSHIETKRREPWTFNDEVVDIVREALRLRYSFLPLWYTLFREHEINGTPVIRPIWAHFPSESASFALDDEILIGDSILVKPVTQAGATEISVYFPGDGNVAWYDIETKQKYAEKGEISIPVTLYRIPVFQREGSIVPRKMRIRRSTVAMKHDPYTLVVIADKKGQAKGNLYIDDESNFDYRNGKYLYLRLKLDGLKLSSTNLQKHATYDTNSWLERVDIINPPQGVTKALLRSKAQGEVELMVNYNPNNDVLTLRKPTVNMGEEWTIELIE</sequence>
<protein>
    <submittedName>
        <fullName evidence="1">Uncharacterized protein</fullName>
    </submittedName>
</protein>
<evidence type="ECO:0000313" key="2">
    <source>
        <dbReference type="Proteomes" id="UP001239111"/>
    </source>
</evidence>
<name>A0ACC2NDV5_9HYME</name>
<evidence type="ECO:0000313" key="1">
    <source>
        <dbReference type="EMBL" id="KAJ8667800.1"/>
    </source>
</evidence>
<dbReference type="Proteomes" id="UP001239111">
    <property type="component" value="Chromosome 4"/>
</dbReference>
<comment type="caution">
    <text evidence="1">The sequence shown here is derived from an EMBL/GenBank/DDBJ whole genome shotgun (WGS) entry which is preliminary data.</text>
</comment>
<proteinExistence type="predicted"/>
<keyword evidence="2" id="KW-1185">Reference proteome</keyword>